<dbReference type="Proteomes" id="UP000623269">
    <property type="component" value="Unassembled WGS sequence"/>
</dbReference>
<feature type="domain" description="N-acetyltransferase" evidence="1">
    <location>
        <begin position="151"/>
        <end position="282"/>
    </location>
</feature>
<dbReference type="PROSITE" id="PS51186">
    <property type="entry name" value="GNAT"/>
    <property type="match status" value="2"/>
</dbReference>
<organism evidence="2 3">
    <name type="scientific">Mobilitalea sibirica</name>
    <dbReference type="NCBI Taxonomy" id="1462919"/>
    <lineage>
        <taxon>Bacteria</taxon>
        <taxon>Bacillati</taxon>
        <taxon>Bacillota</taxon>
        <taxon>Clostridia</taxon>
        <taxon>Lachnospirales</taxon>
        <taxon>Lachnospiraceae</taxon>
        <taxon>Mobilitalea</taxon>
    </lineage>
</organism>
<evidence type="ECO:0000313" key="2">
    <source>
        <dbReference type="EMBL" id="MBH1941509.1"/>
    </source>
</evidence>
<dbReference type="SUPFAM" id="SSF55729">
    <property type="entry name" value="Acyl-CoA N-acyltransferases (Nat)"/>
    <property type="match status" value="2"/>
</dbReference>
<name>A0A8J7HE21_9FIRM</name>
<dbReference type="InterPro" id="IPR000182">
    <property type="entry name" value="GNAT_dom"/>
</dbReference>
<feature type="domain" description="N-acetyltransferase" evidence="1">
    <location>
        <begin position="1"/>
        <end position="149"/>
    </location>
</feature>
<sequence>MKSQIFNLFKECFFSIPITEDIFYSLFDYKNCNIITKHEDNILIGFSAVRDNNILLLCVAPKYQHRGYGRHLLLESEELIKRKGYNTIVLGDTSSKFFLGAPTTEKEWQEKHNYFFEKFGYTANNGCLEMVMQLKNYNLEHLNIELYPKNISFEYWTKKDKTELLKAVKEVEEDWVTYFEYDLPIYVAMEHGTCVGFTILSFDDTTLCSNGYNKVGMFGCVGVIPSKRSCGIGLAMVAHGTNELRKNGCDESYIHYTYLDKWYSKLGYQPILWYWFGKKRLDD</sequence>
<dbReference type="PANTHER" id="PTHR43617">
    <property type="entry name" value="L-AMINO ACID N-ACETYLTRANSFERASE"/>
    <property type="match status" value="1"/>
</dbReference>
<dbReference type="GO" id="GO:0016747">
    <property type="term" value="F:acyltransferase activity, transferring groups other than amino-acyl groups"/>
    <property type="evidence" value="ECO:0007669"/>
    <property type="project" value="InterPro"/>
</dbReference>
<dbReference type="InterPro" id="IPR016181">
    <property type="entry name" value="Acyl_CoA_acyltransferase"/>
</dbReference>
<dbReference type="InterPro" id="IPR050276">
    <property type="entry name" value="MshD_Acetyltransferase"/>
</dbReference>
<accession>A0A8J7HE21</accession>
<comment type="caution">
    <text evidence="2">The sequence shown here is derived from an EMBL/GenBank/DDBJ whole genome shotgun (WGS) entry which is preliminary data.</text>
</comment>
<dbReference type="AlphaFoldDB" id="A0A8J7HE21"/>
<dbReference type="PANTHER" id="PTHR43617:SF38">
    <property type="entry name" value="N-ACETYLTRANSFERASE DOMAIN-CONTAINING PROTEIN"/>
    <property type="match status" value="1"/>
</dbReference>
<protein>
    <submittedName>
        <fullName evidence="2">GNAT family N-acetyltransferase</fullName>
    </submittedName>
</protein>
<dbReference type="EMBL" id="JAEAGR010000012">
    <property type="protein sequence ID" value="MBH1941509.1"/>
    <property type="molecule type" value="Genomic_DNA"/>
</dbReference>
<dbReference type="RefSeq" id="WP_197661728.1">
    <property type="nucleotide sequence ID" value="NZ_JAEAGR010000012.1"/>
</dbReference>
<proteinExistence type="predicted"/>
<reference evidence="2" key="1">
    <citation type="submission" date="2020-12" db="EMBL/GenBank/DDBJ databases">
        <title>M. sibirica DSM 26468T genome.</title>
        <authorList>
            <person name="Thieme N."/>
            <person name="Rettenmaier R."/>
            <person name="Zverlov V."/>
            <person name="Liebl W."/>
        </authorList>
    </citation>
    <scope>NUCLEOTIDE SEQUENCE</scope>
    <source>
        <strain evidence="2">DSM 26468</strain>
    </source>
</reference>
<dbReference type="Pfam" id="PF00583">
    <property type="entry name" value="Acetyltransf_1"/>
    <property type="match status" value="1"/>
</dbReference>
<dbReference type="CDD" id="cd04301">
    <property type="entry name" value="NAT_SF"/>
    <property type="match status" value="2"/>
</dbReference>
<evidence type="ECO:0000313" key="3">
    <source>
        <dbReference type="Proteomes" id="UP000623269"/>
    </source>
</evidence>
<dbReference type="Pfam" id="PF13508">
    <property type="entry name" value="Acetyltransf_7"/>
    <property type="match status" value="1"/>
</dbReference>
<keyword evidence="3" id="KW-1185">Reference proteome</keyword>
<gene>
    <name evidence="2" type="ORF">I5677_11450</name>
</gene>
<dbReference type="Gene3D" id="3.40.630.30">
    <property type="match status" value="2"/>
</dbReference>
<evidence type="ECO:0000259" key="1">
    <source>
        <dbReference type="PROSITE" id="PS51186"/>
    </source>
</evidence>